<dbReference type="PANTHER" id="PTHR31413">
    <property type="entry name" value="AFP HOMOLOG 2"/>
    <property type="match status" value="1"/>
</dbReference>
<proteinExistence type="inferred from homology"/>
<dbReference type="EMBL" id="KK914220">
    <property type="protein sequence ID" value="KDP46171.1"/>
    <property type="molecule type" value="Genomic_DNA"/>
</dbReference>
<gene>
    <name evidence="7" type="ORF">JCGZ_06682</name>
</gene>
<evidence type="ECO:0000256" key="1">
    <source>
        <dbReference type="ARBA" id="ARBA00004123"/>
    </source>
</evidence>
<evidence type="ECO:0000256" key="5">
    <source>
        <dbReference type="SAM" id="MobiDB-lite"/>
    </source>
</evidence>
<dbReference type="InterPro" id="IPR032308">
    <property type="entry name" value="TDBD"/>
</dbReference>
<evidence type="ECO:0000313" key="8">
    <source>
        <dbReference type="Proteomes" id="UP000027138"/>
    </source>
</evidence>
<comment type="similarity">
    <text evidence="2 4">Belongs to the Ninja family.</text>
</comment>
<dbReference type="OrthoDB" id="1936656at2759"/>
<dbReference type="GO" id="GO:0009867">
    <property type="term" value="P:jasmonic acid mediated signaling pathway"/>
    <property type="evidence" value="ECO:0007669"/>
    <property type="project" value="TreeGrafter"/>
</dbReference>
<dbReference type="Pfam" id="PF16135">
    <property type="entry name" value="TDBD"/>
    <property type="match status" value="1"/>
</dbReference>
<dbReference type="InterPro" id="IPR031307">
    <property type="entry name" value="Ninja_fam"/>
</dbReference>
<reference evidence="7 8" key="1">
    <citation type="journal article" date="2014" name="PLoS ONE">
        <title>Global Analysis of Gene Expression Profiles in Physic Nut (Jatropha curcas L.) Seedlings Exposed to Salt Stress.</title>
        <authorList>
            <person name="Zhang L."/>
            <person name="Zhang C."/>
            <person name="Wu P."/>
            <person name="Chen Y."/>
            <person name="Li M."/>
            <person name="Jiang H."/>
            <person name="Wu G."/>
        </authorList>
    </citation>
    <scope>NUCLEOTIDE SEQUENCE [LARGE SCALE GENOMIC DNA]</scope>
    <source>
        <strain evidence="8">cv. GZQX0401</strain>
        <tissue evidence="7">Young leaves</tissue>
    </source>
</reference>
<dbReference type="GO" id="GO:0045892">
    <property type="term" value="P:negative regulation of DNA-templated transcription"/>
    <property type="evidence" value="ECO:0007669"/>
    <property type="project" value="TreeGrafter"/>
</dbReference>
<feature type="region of interest" description="Disordered" evidence="5">
    <location>
        <begin position="201"/>
        <end position="239"/>
    </location>
</feature>
<comment type="function">
    <text evidence="4">Acts as a negative regulator of abscisic acid (ABA) response.</text>
</comment>
<evidence type="ECO:0000256" key="3">
    <source>
        <dbReference type="ARBA" id="ARBA00023242"/>
    </source>
</evidence>
<name>A0A067LCG4_JATCU</name>
<accession>A0A067LCG4</accession>
<sequence>MLANSENSKAHSYSSSSKPLLMMFGTNDDKGTLTSPANHLGDNIDLELQAEMEDESLKFIVDQRDKVAHKDDSKDFTSAHPYITSSKPPEIFGSGYPNLRWVSTTGSGPKGRTISGITYRYTTQIKIVCACHGSHMSPEEFVRHASEENVNLENGNGSASASFPSTDPAYIEPWWPGFSSSSRGTQEDKLAVKTSGVQFIKGKHLSRPDSVKNLSRPKPRLRPVSVSTISALGPPVQKL</sequence>
<dbReference type="GO" id="GO:0005634">
    <property type="term" value="C:nucleus"/>
    <property type="evidence" value="ECO:0007669"/>
    <property type="project" value="UniProtKB-SubCell"/>
</dbReference>
<keyword evidence="3 4" id="KW-0539">Nucleus</keyword>
<evidence type="ECO:0000256" key="2">
    <source>
        <dbReference type="ARBA" id="ARBA00006081"/>
    </source>
</evidence>
<keyword evidence="8" id="KW-1185">Reference proteome</keyword>
<evidence type="ECO:0000259" key="6">
    <source>
        <dbReference type="Pfam" id="PF16135"/>
    </source>
</evidence>
<dbReference type="PANTHER" id="PTHR31413:SF12">
    <property type="entry name" value="AFP HOMOLOG 2"/>
    <property type="match status" value="1"/>
</dbReference>
<dbReference type="STRING" id="180498.A0A067LCG4"/>
<protein>
    <recommendedName>
        <fullName evidence="4">Ninja-family protein</fullName>
    </recommendedName>
    <alternativeName>
        <fullName evidence="4">ABI-binding protein</fullName>
    </alternativeName>
</protein>
<dbReference type="AlphaFoldDB" id="A0A067LCG4"/>
<organism evidence="7 8">
    <name type="scientific">Jatropha curcas</name>
    <name type="common">Barbados nut</name>
    <dbReference type="NCBI Taxonomy" id="180498"/>
    <lineage>
        <taxon>Eukaryota</taxon>
        <taxon>Viridiplantae</taxon>
        <taxon>Streptophyta</taxon>
        <taxon>Embryophyta</taxon>
        <taxon>Tracheophyta</taxon>
        <taxon>Spermatophyta</taxon>
        <taxon>Magnoliopsida</taxon>
        <taxon>eudicotyledons</taxon>
        <taxon>Gunneridae</taxon>
        <taxon>Pentapetalae</taxon>
        <taxon>rosids</taxon>
        <taxon>fabids</taxon>
        <taxon>Malpighiales</taxon>
        <taxon>Euphorbiaceae</taxon>
        <taxon>Crotonoideae</taxon>
        <taxon>Jatropheae</taxon>
        <taxon>Jatropha</taxon>
    </lineage>
</organism>
<evidence type="ECO:0000313" key="7">
    <source>
        <dbReference type="EMBL" id="KDP46171.1"/>
    </source>
</evidence>
<feature type="domain" description="Tify" evidence="6">
    <location>
        <begin position="122"/>
        <end position="157"/>
    </location>
</feature>
<evidence type="ECO:0000256" key="4">
    <source>
        <dbReference type="RuleBase" id="RU369029"/>
    </source>
</evidence>
<dbReference type="Proteomes" id="UP000027138">
    <property type="component" value="Unassembled WGS sequence"/>
</dbReference>
<comment type="subcellular location">
    <subcellularLocation>
        <location evidence="1 4">Nucleus</location>
    </subcellularLocation>
</comment>